<dbReference type="Pfam" id="PF20789">
    <property type="entry name" value="4HBT_3C"/>
    <property type="match status" value="1"/>
</dbReference>
<dbReference type="SUPFAM" id="SSF54637">
    <property type="entry name" value="Thioesterase/thiol ester dehydrase-isomerase"/>
    <property type="match status" value="2"/>
</dbReference>
<feature type="domain" description="Acyl-CoA thioesterase-like N-terminal HotDog" evidence="1">
    <location>
        <begin position="41"/>
        <end position="126"/>
    </location>
</feature>
<dbReference type="OrthoDB" id="2137218at2759"/>
<name>A0A139AYS8_GONPJ</name>
<protein>
    <recommendedName>
        <fullName evidence="5">Thioesterase/thiol ester dehydrase-isomerase</fullName>
    </recommendedName>
</protein>
<evidence type="ECO:0000313" key="4">
    <source>
        <dbReference type="Proteomes" id="UP000070544"/>
    </source>
</evidence>
<dbReference type="InterPro" id="IPR042171">
    <property type="entry name" value="Acyl-CoA_hotdog"/>
</dbReference>
<accession>A0A139AYS8</accession>
<dbReference type="EMBL" id="KQ965732">
    <property type="protein sequence ID" value="KXS21713.1"/>
    <property type="molecule type" value="Genomic_DNA"/>
</dbReference>
<feature type="domain" description="Acyl-CoA thioesterase-like C-terminal" evidence="2">
    <location>
        <begin position="233"/>
        <end position="337"/>
    </location>
</feature>
<dbReference type="AlphaFoldDB" id="A0A139AYS8"/>
<organism evidence="3 4">
    <name type="scientific">Gonapodya prolifera (strain JEL478)</name>
    <name type="common">Monoblepharis prolifera</name>
    <dbReference type="NCBI Taxonomy" id="1344416"/>
    <lineage>
        <taxon>Eukaryota</taxon>
        <taxon>Fungi</taxon>
        <taxon>Fungi incertae sedis</taxon>
        <taxon>Chytridiomycota</taxon>
        <taxon>Chytridiomycota incertae sedis</taxon>
        <taxon>Monoblepharidomycetes</taxon>
        <taxon>Monoblepharidales</taxon>
        <taxon>Gonapodyaceae</taxon>
        <taxon>Gonapodya</taxon>
    </lineage>
</organism>
<gene>
    <name evidence="3" type="ORF">M427DRAFT_27302</name>
</gene>
<dbReference type="Gene3D" id="2.40.160.210">
    <property type="entry name" value="Acyl-CoA thioesterase, double hotdog domain"/>
    <property type="match status" value="2"/>
</dbReference>
<evidence type="ECO:0000259" key="1">
    <source>
        <dbReference type="Pfam" id="PF13622"/>
    </source>
</evidence>
<dbReference type="InterPro" id="IPR029069">
    <property type="entry name" value="HotDog_dom_sf"/>
</dbReference>
<dbReference type="Pfam" id="PF13622">
    <property type="entry name" value="4HBT_3"/>
    <property type="match status" value="1"/>
</dbReference>
<sequence length="358" mass="39980">MASQGTGKGSAPKQPPFMFDEDTVVTPIEGRSGFYRCTLNPRWQNNNGTVFGGYVIPLVLRAIQLELAPYGFDTPVSCYLQYLIAPKVDDTIEIHVVVNKRGKNYAFTTTTIHSLAKKAPSHVVTSVYGTKAARHQTIFKERRIDHLRKPQLCAGGTRRIEVCQNMWKLMGRTDVHHFNRGIELLMDPSDFKDLQSRASGLLSKSTRKATMPPPEVPNNQIYSSELDEMMELRLDLAVRFLDGRPHDDLSVAMITDAIWGMNEYFAMDEGLPDGKRFTSSTMSLALHFFASPQPGSAFLCARGDITVVNGQFSEFEALIFDQKTGALLCTGRQVQVVNAESADEIRTQRERRIAGAKI</sequence>
<dbReference type="InterPro" id="IPR049449">
    <property type="entry name" value="TesB_ACOT8-like_N"/>
</dbReference>
<evidence type="ECO:0000259" key="2">
    <source>
        <dbReference type="Pfam" id="PF20789"/>
    </source>
</evidence>
<evidence type="ECO:0000313" key="3">
    <source>
        <dbReference type="EMBL" id="KXS21713.1"/>
    </source>
</evidence>
<reference evidence="3 4" key="1">
    <citation type="journal article" date="2015" name="Genome Biol. Evol.">
        <title>Phylogenomic analyses indicate that early fungi evolved digesting cell walls of algal ancestors of land plants.</title>
        <authorList>
            <person name="Chang Y."/>
            <person name="Wang S."/>
            <person name="Sekimoto S."/>
            <person name="Aerts A.L."/>
            <person name="Choi C."/>
            <person name="Clum A."/>
            <person name="LaButti K.M."/>
            <person name="Lindquist E.A."/>
            <person name="Yee Ngan C."/>
            <person name="Ohm R.A."/>
            <person name="Salamov A.A."/>
            <person name="Grigoriev I.V."/>
            <person name="Spatafora J.W."/>
            <person name="Berbee M.L."/>
        </authorList>
    </citation>
    <scope>NUCLEOTIDE SEQUENCE [LARGE SCALE GENOMIC DNA]</scope>
    <source>
        <strain evidence="3 4">JEL478</strain>
    </source>
</reference>
<keyword evidence="4" id="KW-1185">Reference proteome</keyword>
<proteinExistence type="predicted"/>
<dbReference type="Proteomes" id="UP000070544">
    <property type="component" value="Unassembled WGS sequence"/>
</dbReference>
<dbReference type="InterPro" id="IPR049450">
    <property type="entry name" value="ACOT8-like_C"/>
</dbReference>
<dbReference type="CDD" id="cd03440">
    <property type="entry name" value="hot_dog"/>
    <property type="match status" value="1"/>
</dbReference>
<evidence type="ECO:0008006" key="5">
    <source>
        <dbReference type="Google" id="ProtNLM"/>
    </source>
</evidence>